<keyword evidence="3" id="KW-1185">Reference proteome</keyword>
<feature type="compositionally biased region" description="Low complexity" evidence="1">
    <location>
        <begin position="178"/>
        <end position="196"/>
    </location>
</feature>
<name>A0ABV7ISY6_9RHOB</name>
<proteinExistence type="predicted"/>
<comment type="caution">
    <text evidence="2">The sequence shown here is derived from an EMBL/GenBank/DDBJ whole genome shotgun (WGS) entry which is preliminary data.</text>
</comment>
<dbReference type="CDD" id="cd10936">
    <property type="entry name" value="CE4_DAC2"/>
    <property type="match status" value="1"/>
</dbReference>
<feature type="compositionally biased region" description="Pro residues" evidence="1">
    <location>
        <begin position="202"/>
        <end position="215"/>
    </location>
</feature>
<gene>
    <name evidence="2" type="ORF">ACFOGH_01320</name>
</gene>
<feature type="compositionally biased region" description="Low complexity" evidence="1">
    <location>
        <begin position="71"/>
        <end position="169"/>
    </location>
</feature>
<dbReference type="InterPro" id="IPR011330">
    <property type="entry name" value="Glyco_hydro/deAcase_b/a-brl"/>
</dbReference>
<organism evidence="2 3">
    <name type="scientific">Cypionkella sinensis</name>
    <dbReference type="NCBI Taxonomy" id="1756043"/>
    <lineage>
        <taxon>Bacteria</taxon>
        <taxon>Pseudomonadati</taxon>
        <taxon>Pseudomonadota</taxon>
        <taxon>Alphaproteobacteria</taxon>
        <taxon>Rhodobacterales</taxon>
        <taxon>Paracoccaceae</taxon>
        <taxon>Cypionkella</taxon>
    </lineage>
</organism>
<reference evidence="3" key="1">
    <citation type="journal article" date="2019" name="Int. J. Syst. Evol. Microbiol.">
        <title>The Global Catalogue of Microorganisms (GCM) 10K type strain sequencing project: providing services to taxonomists for standard genome sequencing and annotation.</title>
        <authorList>
            <consortium name="The Broad Institute Genomics Platform"/>
            <consortium name="The Broad Institute Genome Sequencing Center for Infectious Disease"/>
            <person name="Wu L."/>
            <person name="Ma J."/>
        </authorList>
    </citation>
    <scope>NUCLEOTIDE SEQUENCE [LARGE SCALE GENOMIC DNA]</scope>
    <source>
        <strain evidence="3">KCTC 52039</strain>
    </source>
</reference>
<evidence type="ECO:0000256" key="1">
    <source>
        <dbReference type="SAM" id="MobiDB-lite"/>
    </source>
</evidence>
<dbReference type="RefSeq" id="WP_380071253.1">
    <property type="nucleotide sequence ID" value="NZ_JBHRTO010000001.1"/>
</dbReference>
<dbReference type="SUPFAM" id="SSF88713">
    <property type="entry name" value="Glycoside hydrolase/deacetylase"/>
    <property type="match status" value="1"/>
</dbReference>
<dbReference type="Proteomes" id="UP001595547">
    <property type="component" value="Unassembled WGS sequence"/>
</dbReference>
<dbReference type="InterPro" id="IPR006837">
    <property type="entry name" value="Divergent_DAC"/>
</dbReference>
<dbReference type="EMBL" id="JBHRTO010000001">
    <property type="protein sequence ID" value="MFC3179616.1"/>
    <property type="molecule type" value="Genomic_DNA"/>
</dbReference>
<evidence type="ECO:0000313" key="2">
    <source>
        <dbReference type="EMBL" id="MFC3179616.1"/>
    </source>
</evidence>
<dbReference type="Pfam" id="PF04748">
    <property type="entry name" value="Polysacc_deac_2"/>
    <property type="match status" value="1"/>
</dbReference>
<protein>
    <submittedName>
        <fullName evidence="2">Divergent polysaccharide deacetylase family protein</fullName>
    </submittedName>
</protein>
<evidence type="ECO:0000313" key="3">
    <source>
        <dbReference type="Proteomes" id="UP001595547"/>
    </source>
</evidence>
<dbReference type="Gene3D" id="3.20.20.370">
    <property type="entry name" value="Glycoside hydrolase/deacetylase"/>
    <property type="match status" value="1"/>
</dbReference>
<accession>A0ABV7ISY6</accession>
<feature type="region of interest" description="Disordered" evidence="1">
    <location>
        <begin position="33"/>
        <end position="239"/>
    </location>
</feature>
<sequence>MIRNFVTGIVVGGVVAGAGLGVVSQLAPLPKPAGQVMAGQQKPAAPQDAVKAAEPAPKPPAVVDEAKPAAESKPAAVAPDAKPADAPAVAPAAQPQTEAAAPLPAPITAPATELPAKPPSASAEAPAGLNDPAAGAAPPQVQAGSDMAPSPASPAGLPADMATDAAPAPADLPPPAPQETTETLLTPAPAPEAATPSTIVMDPPPAPEEPAPAAPLPTVLDTSKPETLAPSTGLTKSVDGVTVGRLPSIAAPTDETAPAEAPVPVIDKRPIAQYAAAFTNDLGKPEFAVLLVDNGAADLDRAKLAALPFPVSFVIDPLDPGAAAAAATYRAAGKEVVMLASGIPTGAVAGDLEQTFQANAAVLPEAVAVMDLGAKGFQDNRPLASMVVPIIKDQGRGLVTFDAGLNAADQVARREDVPSAVIFRDLDAGGEDTPLIRRYLDRAAFKAAQEGRVVVVGTTRPETIAALMEWSIEGKGASVALAPISAVLKVN</sequence>